<evidence type="ECO:0000256" key="1">
    <source>
        <dbReference type="SAM" id="Phobius"/>
    </source>
</evidence>
<feature type="transmembrane region" description="Helical" evidence="1">
    <location>
        <begin position="214"/>
        <end position="235"/>
    </location>
</feature>
<dbReference type="Proteomes" id="UP000091926">
    <property type="component" value="Chromosome"/>
</dbReference>
<keyword evidence="1" id="KW-0812">Transmembrane</keyword>
<evidence type="ECO:0000313" key="3">
    <source>
        <dbReference type="EMBL" id="ANN78073.1"/>
    </source>
</evidence>
<feature type="transmembrane region" description="Helical" evidence="1">
    <location>
        <begin position="109"/>
        <end position="131"/>
    </location>
</feature>
<dbReference type="STRING" id="463014.BAU07_14110"/>
<dbReference type="Pfam" id="PF02517">
    <property type="entry name" value="Rce1-like"/>
    <property type="match status" value="1"/>
</dbReference>
<dbReference type="AlphaFoldDB" id="A0A193GEP1"/>
<keyword evidence="3" id="KW-0645">Protease</keyword>
<dbReference type="GO" id="GO:0080120">
    <property type="term" value="P:CAAX-box protein maturation"/>
    <property type="evidence" value="ECO:0007669"/>
    <property type="project" value="UniProtKB-ARBA"/>
</dbReference>
<feature type="domain" description="CAAX prenyl protease 2/Lysostaphin resistance protein A-like" evidence="2">
    <location>
        <begin position="177"/>
        <end position="268"/>
    </location>
</feature>
<organism evidence="3 4">
    <name type="scientific">Bordetella flabilis</name>
    <dbReference type="NCBI Taxonomy" id="463014"/>
    <lineage>
        <taxon>Bacteria</taxon>
        <taxon>Pseudomonadati</taxon>
        <taxon>Pseudomonadota</taxon>
        <taxon>Betaproteobacteria</taxon>
        <taxon>Burkholderiales</taxon>
        <taxon>Alcaligenaceae</taxon>
        <taxon>Bordetella</taxon>
    </lineage>
</organism>
<keyword evidence="4" id="KW-1185">Reference proteome</keyword>
<dbReference type="EMBL" id="CP016172">
    <property type="protein sequence ID" value="ANN78073.1"/>
    <property type="molecule type" value="Genomic_DNA"/>
</dbReference>
<reference evidence="3 4" key="1">
    <citation type="submission" date="2016-06" db="EMBL/GenBank/DDBJ databases">
        <title>Complete genome sequences of Bordetella bronchialis and Bordetella flabilis.</title>
        <authorList>
            <person name="LiPuma J.J."/>
            <person name="Spilker T."/>
        </authorList>
    </citation>
    <scope>NUCLEOTIDE SEQUENCE [LARGE SCALE GENOMIC DNA]</scope>
    <source>
        <strain evidence="3 4">AU10664</strain>
    </source>
</reference>
<gene>
    <name evidence="3" type="ORF">BAU07_14110</name>
</gene>
<proteinExistence type="predicted"/>
<dbReference type="GO" id="GO:0006508">
    <property type="term" value="P:proteolysis"/>
    <property type="evidence" value="ECO:0007669"/>
    <property type="project" value="UniProtKB-KW"/>
</dbReference>
<dbReference type="OrthoDB" id="5322702at2"/>
<accession>A0A193GEP1</accession>
<protein>
    <submittedName>
        <fullName evidence="3">CAAX protease</fullName>
    </submittedName>
</protein>
<keyword evidence="1" id="KW-1133">Transmembrane helix</keyword>
<dbReference type="RefSeq" id="WP_066658846.1">
    <property type="nucleotide sequence ID" value="NZ_CBCSCL010000001.1"/>
</dbReference>
<feature type="transmembrane region" description="Helical" evidence="1">
    <location>
        <begin position="175"/>
        <end position="194"/>
    </location>
</feature>
<feature type="transmembrane region" description="Helical" evidence="1">
    <location>
        <begin position="255"/>
        <end position="275"/>
    </location>
</feature>
<dbReference type="GO" id="GO:0004175">
    <property type="term" value="F:endopeptidase activity"/>
    <property type="evidence" value="ECO:0007669"/>
    <property type="project" value="UniProtKB-ARBA"/>
</dbReference>
<dbReference type="InterPro" id="IPR003675">
    <property type="entry name" value="Rce1/LyrA-like_dom"/>
</dbReference>
<evidence type="ECO:0000259" key="2">
    <source>
        <dbReference type="Pfam" id="PF02517"/>
    </source>
</evidence>
<keyword evidence="1" id="KW-0472">Membrane</keyword>
<keyword evidence="3" id="KW-0378">Hydrolase</keyword>
<dbReference type="KEGG" id="bfz:BAU07_14110"/>
<name>A0A193GEP1_9BORD</name>
<feature type="transmembrane region" description="Helical" evidence="1">
    <location>
        <begin position="27"/>
        <end position="60"/>
    </location>
</feature>
<sequence length="286" mass="30269">MTVLPWIAMFLAAPAVSMPALRRLGLGLLVLALASAAFAGQIGPAAAIALGLLLLAAWAVAAPRPAWLRVAGHALFIALALGLSLHWMPGFHNPRVIGPVRLTPDAVPFTMYLNWDKPLAGFWLLLALPWVHPRHGPWTALRAGAAGCVGTSVVCLALVSALGMVGWAPKWPADAGLWLLNNLLLVTFAEEALFRGYVQGGLERLLQGRRHGPLLALFGAAALFGVAHLAGGWQWMVVAGVAGVGYGLAYRHGGLYAAMLAHFGLNALHFFLFTYPMRSAAQAFIG</sequence>
<evidence type="ECO:0000313" key="4">
    <source>
        <dbReference type="Proteomes" id="UP000091926"/>
    </source>
</evidence>
<feature type="transmembrane region" description="Helical" evidence="1">
    <location>
        <begin position="67"/>
        <end position="89"/>
    </location>
</feature>
<feature type="transmembrane region" description="Helical" evidence="1">
    <location>
        <begin position="143"/>
        <end position="169"/>
    </location>
</feature>